<dbReference type="RefSeq" id="XP_013395071.1">
    <property type="nucleotide sequence ID" value="XM_013539617.1"/>
</dbReference>
<dbReference type="AlphaFoldDB" id="A0A1S3IB42"/>
<dbReference type="Proteomes" id="UP000085678">
    <property type="component" value="Unplaced"/>
</dbReference>
<organism evidence="1 2">
    <name type="scientific">Lingula anatina</name>
    <name type="common">Brachiopod</name>
    <name type="synonym">Lingula unguis</name>
    <dbReference type="NCBI Taxonomy" id="7574"/>
    <lineage>
        <taxon>Eukaryota</taxon>
        <taxon>Metazoa</taxon>
        <taxon>Spiralia</taxon>
        <taxon>Lophotrochozoa</taxon>
        <taxon>Brachiopoda</taxon>
        <taxon>Linguliformea</taxon>
        <taxon>Lingulata</taxon>
        <taxon>Lingulida</taxon>
        <taxon>Linguloidea</taxon>
        <taxon>Lingulidae</taxon>
        <taxon>Lingula</taxon>
    </lineage>
</organism>
<dbReference type="OMA" id="CACKGSA"/>
<proteinExistence type="predicted"/>
<reference evidence="2" key="1">
    <citation type="submission" date="2025-08" db="UniProtKB">
        <authorList>
            <consortium name="RefSeq"/>
        </authorList>
    </citation>
    <scope>IDENTIFICATION</scope>
    <source>
        <tissue evidence="2">Gonads</tissue>
    </source>
</reference>
<sequence>MAQHYYERLSHRTLKPKYYTPTNNYLSGDGKSEVYMGAAWYVPSERAFESYHKHGHLPPQRRVDAKEYDNEDDWRKFQYLRDRPPAYNRHRVMKMTNKPELSLHGYCTNPFNLHRTGVRARTLYDPKPDGVSNPIWRGPHGYYGYYHERLDARDTGGFRVTRQMYNDEDWLKWEQLRTVDDPSNLLGVRPQHALPPLNV</sequence>
<dbReference type="InParanoid" id="A0A1S3IB42"/>
<evidence type="ECO:0000313" key="2">
    <source>
        <dbReference type="RefSeq" id="XP_013395071.1"/>
    </source>
</evidence>
<gene>
    <name evidence="2" type="primary">LOC106162347</name>
</gene>
<dbReference type="GeneID" id="106162347"/>
<name>A0A1S3IB42_LINAN</name>
<accession>A0A1S3IB42</accession>
<protein>
    <submittedName>
        <fullName evidence="2">Uncharacterized protein LOC106162347</fullName>
    </submittedName>
</protein>
<evidence type="ECO:0000313" key="1">
    <source>
        <dbReference type="Proteomes" id="UP000085678"/>
    </source>
</evidence>
<dbReference type="OrthoDB" id="6038751at2759"/>
<dbReference type="KEGG" id="lak:106162347"/>
<keyword evidence="1" id="KW-1185">Reference proteome</keyword>